<sequence>MMTMDNLCSVIVIAMEVLMYINLLRLFLKISKKQYLKLYFFVFISSVIIVTTHSIIQYSYNLKTVIVLIIHGLMIIAVLKTTVFKTIFLSLIYAVVTLLGNVFAIFIMRHTLGAEVVEILNEPRLFFAGNIVSFSVIGLLLYSIKYILLYKAYGKMVRSKAKNIILYILTVFSMLFINYYTFIYHVNKMNVWISVLHFILVGVYIMISLDYTFLEKNFYYQKILYQNQQEYLTKTESLLNDYRELKHGWKDYLTGFSGFIYGGEKDWEALVAYYESVVEKTKDLSKDSLS</sequence>
<name>A0A0D8IEY2_9CLOT</name>
<evidence type="ECO:0000313" key="2">
    <source>
        <dbReference type="Proteomes" id="UP000035704"/>
    </source>
</evidence>
<organism evidence="1 2">
    <name type="scientific">Clostridium aceticum</name>
    <dbReference type="NCBI Taxonomy" id="84022"/>
    <lineage>
        <taxon>Bacteria</taxon>
        <taxon>Bacillati</taxon>
        <taxon>Bacillota</taxon>
        <taxon>Clostridia</taxon>
        <taxon>Eubacteriales</taxon>
        <taxon>Clostridiaceae</taxon>
        <taxon>Clostridium</taxon>
    </lineage>
</organism>
<dbReference type="KEGG" id="cace:CACET_c05780"/>
<dbReference type="AlphaFoldDB" id="A0A0D8IEY2"/>
<keyword evidence="2" id="KW-1185">Reference proteome</keyword>
<protein>
    <submittedName>
        <fullName evidence="1">Uncharacterized protein</fullName>
    </submittedName>
</protein>
<gene>
    <name evidence="1" type="ORF">CACET_c05780</name>
</gene>
<dbReference type="STRING" id="84022.CACET_c05780"/>
<dbReference type="Proteomes" id="UP000035704">
    <property type="component" value="Chromosome"/>
</dbReference>
<proteinExistence type="predicted"/>
<dbReference type="EMBL" id="CP009687">
    <property type="protein sequence ID" value="AKL94088.1"/>
    <property type="molecule type" value="Genomic_DNA"/>
</dbReference>
<accession>A0A0D8IEY2</accession>
<reference evidence="1 2" key="1">
    <citation type="submission" date="2014-10" db="EMBL/GenBank/DDBJ databases">
        <title>Genome sequence of Clostridium aceticum DSM 1496.</title>
        <authorList>
            <person name="Poehlein A."/>
            <person name="Schiel-Bengelsdorf B."/>
            <person name="Gottschalk G."/>
            <person name="Duerre P."/>
            <person name="Daniel R."/>
        </authorList>
    </citation>
    <scope>NUCLEOTIDE SEQUENCE [LARGE SCALE GENOMIC DNA]</scope>
    <source>
        <strain evidence="1 2">DSM 1496</strain>
    </source>
</reference>
<evidence type="ECO:0000313" key="1">
    <source>
        <dbReference type="EMBL" id="AKL94088.1"/>
    </source>
</evidence>
<dbReference type="PATRIC" id="fig|84022.5.peg.1511"/>